<dbReference type="InterPro" id="IPR036249">
    <property type="entry name" value="Thioredoxin-like_sf"/>
</dbReference>
<evidence type="ECO:0000256" key="2">
    <source>
        <dbReference type="ARBA" id="ARBA00019898"/>
    </source>
</evidence>
<evidence type="ECO:0000256" key="1">
    <source>
        <dbReference type="ARBA" id="ARBA00010643"/>
    </source>
</evidence>
<keyword evidence="6 10" id="KW-0411">Iron-sulfur</keyword>
<evidence type="ECO:0000256" key="7">
    <source>
        <dbReference type="ARBA" id="ARBA00031580"/>
    </source>
</evidence>
<keyword evidence="4 10" id="KW-0479">Metal-binding</keyword>
<evidence type="ECO:0000256" key="9">
    <source>
        <dbReference type="ARBA" id="ARBA00034078"/>
    </source>
</evidence>
<dbReference type="EMBL" id="QJPH01000328">
    <property type="protein sequence ID" value="PZN77900.1"/>
    <property type="molecule type" value="Genomic_DNA"/>
</dbReference>
<feature type="binding site" evidence="10">
    <location>
        <position position="86"/>
    </location>
    <ligand>
        <name>[2Fe-2S] cluster</name>
        <dbReference type="ChEBI" id="CHEBI:190135"/>
    </ligand>
</feature>
<dbReference type="InterPro" id="IPR002023">
    <property type="entry name" value="NuoE-like"/>
</dbReference>
<feature type="binding site" evidence="10">
    <location>
        <position position="81"/>
    </location>
    <ligand>
        <name>[2Fe-2S] cluster</name>
        <dbReference type="ChEBI" id="CHEBI:190135"/>
    </ligand>
</feature>
<reference evidence="11 12" key="1">
    <citation type="journal article" date="2018" name="Aquat. Microb. Ecol.">
        <title>Gammaproteobacterial methanotrophs dominate.</title>
        <authorList>
            <person name="Rissanen A.J."/>
            <person name="Saarenheimo J."/>
            <person name="Tiirola M."/>
            <person name="Peura S."/>
            <person name="Aalto S.L."/>
            <person name="Karvinen A."/>
            <person name="Nykanen H."/>
        </authorList>
    </citation>
    <scope>NUCLEOTIDE SEQUENCE [LARGE SCALE GENOMIC DNA]</scope>
    <source>
        <strain evidence="11">AMbin10</strain>
    </source>
</reference>
<evidence type="ECO:0000256" key="10">
    <source>
        <dbReference type="PIRSR" id="PIRSR000216-1"/>
    </source>
</evidence>
<evidence type="ECO:0000256" key="4">
    <source>
        <dbReference type="ARBA" id="ARBA00022723"/>
    </source>
</evidence>
<dbReference type="CDD" id="cd03081">
    <property type="entry name" value="TRX_Fd_NuoE_FDH_gamma"/>
    <property type="match status" value="1"/>
</dbReference>
<organism evidence="11 12">
    <name type="scientific">Candidatus Methylumidiphilus alinenensis</name>
    <dbReference type="NCBI Taxonomy" id="2202197"/>
    <lineage>
        <taxon>Bacteria</taxon>
        <taxon>Pseudomonadati</taxon>
        <taxon>Pseudomonadota</taxon>
        <taxon>Gammaproteobacteria</taxon>
        <taxon>Methylococcales</taxon>
        <taxon>Candidatus Methylumidiphilus</taxon>
    </lineage>
</organism>
<accession>A0A2W4SS12</accession>
<dbReference type="InterPro" id="IPR041921">
    <property type="entry name" value="NuoE_N"/>
</dbReference>
<dbReference type="SUPFAM" id="SSF52833">
    <property type="entry name" value="Thioredoxin-like"/>
    <property type="match status" value="1"/>
</dbReference>
<gene>
    <name evidence="11" type="ORF">DM484_13815</name>
</gene>
<comment type="caution">
    <text evidence="11">The sequence shown here is derived from an EMBL/GenBank/DDBJ whole genome shotgun (WGS) entry which is preliminary data.</text>
</comment>
<dbReference type="PANTHER" id="PTHR43342">
    <property type="entry name" value="NADH-QUINONE OXIDOREDUCTASE, E SUBUNIT"/>
    <property type="match status" value="1"/>
</dbReference>
<keyword evidence="3 10" id="KW-0001">2Fe-2S</keyword>
<proteinExistence type="inferred from homology"/>
<dbReference type="GO" id="GO:0051537">
    <property type="term" value="F:2 iron, 2 sulfur cluster binding"/>
    <property type="evidence" value="ECO:0007669"/>
    <property type="project" value="UniProtKB-KW"/>
</dbReference>
<protein>
    <recommendedName>
        <fullName evidence="2">NADH-quinone oxidoreductase subunit E</fullName>
    </recommendedName>
    <alternativeName>
        <fullName evidence="7">NADH dehydrogenase I subunit E</fullName>
    </alternativeName>
    <alternativeName>
        <fullName evidence="8">NDH-1 subunit E</fullName>
    </alternativeName>
</protein>
<comment type="similarity">
    <text evidence="1">Belongs to the complex I 24 kDa subunit family.</text>
</comment>
<evidence type="ECO:0000256" key="3">
    <source>
        <dbReference type="ARBA" id="ARBA00022714"/>
    </source>
</evidence>
<keyword evidence="5 10" id="KW-0408">Iron</keyword>
<dbReference type="AlphaFoldDB" id="A0A2W4SS12"/>
<dbReference type="PANTHER" id="PTHR43342:SF1">
    <property type="entry name" value="BIFURCATING [FEFE] HYDROGENASE GAMMA SUBUNIT"/>
    <property type="match status" value="1"/>
</dbReference>
<dbReference type="InterPro" id="IPR028431">
    <property type="entry name" value="NADP_DH_HndA-like"/>
</dbReference>
<evidence type="ECO:0000313" key="11">
    <source>
        <dbReference type="EMBL" id="PZN77900.1"/>
    </source>
</evidence>
<dbReference type="NCBIfam" id="NF004638">
    <property type="entry name" value="PRK05988.1"/>
    <property type="match status" value="1"/>
</dbReference>
<dbReference type="GO" id="GO:0046872">
    <property type="term" value="F:metal ion binding"/>
    <property type="evidence" value="ECO:0007669"/>
    <property type="project" value="UniProtKB-KW"/>
</dbReference>
<feature type="binding site" evidence="10">
    <location>
        <position position="122"/>
    </location>
    <ligand>
        <name>[2Fe-2S] cluster</name>
        <dbReference type="ChEBI" id="CHEBI:190135"/>
    </ligand>
</feature>
<dbReference type="Gene3D" id="1.10.10.1590">
    <property type="entry name" value="NADH-quinone oxidoreductase subunit E"/>
    <property type="match status" value="1"/>
</dbReference>
<evidence type="ECO:0000313" key="12">
    <source>
        <dbReference type="Proteomes" id="UP000249396"/>
    </source>
</evidence>
<evidence type="ECO:0000256" key="6">
    <source>
        <dbReference type="ARBA" id="ARBA00023014"/>
    </source>
</evidence>
<evidence type="ECO:0000256" key="5">
    <source>
        <dbReference type="ARBA" id="ARBA00023004"/>
    </source>
</evidence>
<comment type="cofactor">
    <cofactor evidence="10">
        <name>[2Fe-2S] cluster</name>
        <dbReference type="ChEBI" id="CHEBI:190135"/>
    </cofactor>
    <text evidence="10">Binds 1 [2Fe-2S] cluster.</text>
</comment>
<dbReference type="Pfam" id="PF01257">
    <property type="entry name" value="2Fe-2S_thioredx"/>
    <property type="match status" value="1"/>
</dbReference>
<name>A0A2W4SS12_9GAMM</name>
<feature type="binding site" evidence="10">
    <location>
        <position position="126"/>
    </location>
    <ligand>
        <name>[2Fe-2S] cluster</name>
        <dbReference type="ChEBI" id="CHEBI:190135"/>
    </ligand>
</feature>
<sequence length="158" mass="17232">MSQSDWDKNAVMQVIDSLKDKPGAMLPILHGIQDTLGYIPKGSVPLIASALNVSRAEVHGVITFYHYFRESPPGKHTIHVCRAESCQSMNGTGLEAHAKAKLGIDYHETTQDGNFSLEPVYCLGNCGCSPAVSIDGEVYGRVTPERFDEILDEVRAQA</sequence>
<dbReference type="Gene3D" id="3.40.30.10">
    <property type="entry name" value="Glutaredoxin"/>
    <property type="match status" value="1"/>
</dbReference>
<dbReference type="PIRSF" id="PIRSF000216">
    <property type="entry name" value="NADH_DH_24kDa"/>
    <property type="match status" value="1"/>
</dbReference>
<dbReference type="GO" id="GO:0016491">
    <property type="term" value="F:oxidoreductase activity"/>
    <property type="evidence" value="ECO:0007669"/>
    <property type="project" value="InterPro"/>
</dbReference>
<dbReference type="Proteomes" id="UP000249396">
    <property type="component" value="Unassembled WGS sequence"/>
</dbReference>
<comment type="cofactor">
    <cofactor evidence="9">
        <name>[2Fe-2S] cluster</name>
        <dbReference type="ChEBI" id="CHEBI:190135"/>
    </cofactor>
</comment>
<evidence type="ECO:0000256" key="8">
    <source>
        <dbReference type="ARBA" id="ARBA00032788"/>
    </source>
</evidence>